<dbReference type="eggNOG" id="ENOG50318ME">
    <property type="taxonomic scope" value="Bacteria"/>
</dbReference>
<dbReference type="Proteomes" id="UP000013209">
    <property type="component" value="Unassembled WGS sequence"/>
</dbReference>
<keyword evidence="1" id="KW-1133">Transmembrane helix</keyword>
<keyword evidence="1" id="KW-0812">Transmembrane</keyword>
<organism evidence="2 3">
    <name type="scientific">Acinetobacter higginsii</name>
    <dbReference type="NCBI Taxonomy" id="70347"/>
    <lineage>
        <taxon>Bacteria</taxon>
        <taxon>Pseudomonadati</taxon>
        <taxon>Pseudomonadota</taxon>
        <taxon>Gammaproteobacteria</taxon>
        <taxon>Moraxellales</taxon>
        <taxon>Moraxellaceae</taxon>
        <taxon>Acinetobacter</taxon>
    </lineage>
</organism>
<proteinExistence type="predicted"/>
<keyword evidence="1" id="KW-0472">Membrane</keyword>
<dbReference type="RefSeq" id="WP_004804651.1">
    <property type="nucleotide sequence ID" value="NZ_KB849440.1"/>
</dbReference>
<feature type="transmembrane region" description="Helical" evidence="1">
    <location>
        <begin position="31"/>
        <end position="48"/>
    </location>
</feature>
<evidence type="ECO:0000256" key="1">
    <source>
        <dbReference type="SAM" id="Phobius"/>
    </source>
</evidence>
<accession>N8WB02</accession>
<dbReference type="AlphaFoldDB" id="N8WB02"/>
<name>N8WB02_9GAMM</name>
<dbReference type="EMBL" id="APPH01000009">
    <property type="protein sequence ID" value="ENV09307.1"/>
    <property type="molecule type" value="Genomic_DNA"/>
</dbReference>
<dbReference type="HOGENOM" id="CLU_812883_0_0_6"/>
<protein>
    <recommendedName>
        <fullName evidence="4">Phage abortive infection protein</fullName>
    </recommendedName>
</protein>
<gene>
    <name evidence="2" type="ORF">F966_01963</name>
</gene>
<dbReference type="PATRIC" id="fig|1144672.3.peg.1873"/>
<evidence type="ECO:0008006" key="4">
    <source>
        <dbReference type="Google" id="ProtNLM"/>
    </source>
</evidence>
<evidence type="ECO:0000313" key="2">
    <source>
        <dbReference type="EMBL" id="ENV09307.1"/>
    </source>
</evidence>
<dbReference type="STRING" id="1144672.F966_01963"/>
<sequence length="327" mass="38738">MKSIFNKLILRFLSRTPENPKKETNRSSKELFWIILALLIIFLFWLYYPNFIIWKNEPSYSVKIPLLPSAMIPESINPNNFHEVGERFGTFGDSYGSLNTLFSGFAFAVLIISLFMQRQELKEQRKEISKSNEIAEEQQKILAQQSELIKKQVDGEFLQRFYDVLYRLFDEKSNRVNQLSIVTENQNIKSGNDVFKIYANIYSTKFSKDIESKDFYDSKKSLKDMMFEQYASTSLSHNATFDRTMYFEFLVFILKHIEDNENYIPIESAINTFKSYISFDETLCMIWYSSKREDLYVLIKKYKLYSHIENLLTITALEIINAYFNEN</sequence>
<reference evidence="2 3" key="1">
    <citation type="submission" date="2013-02" db="EMBL/GenBank/DDBJ databases">
        <title>The Genome Sequence of Acinetobacter sp. CIP 56.2.</title>
        <authorList>
            <consortium name="The Broad Institute Genome Sequencing Platform"/>
            <consortium name="The Broad Institute Genome Sequencing Center for Infectious Disease"/>
            <person name="Cerqueira G."/>
            <person name="Feldgarden M."/>
            <person name="Courvalin P."/>
            <person name="Perichon B."/>
            <person name="Grillot-Courvalin C."/>
            <person name="Clermont D."/>
            <person name="Rocha E."/>
            <person name="Yoon E.-J."/>
            <person name="Nemec A."/>
            <person name="Walker B."/>
            <person name="Young S.K."/>
            <person name="Zeng Q."/>
            <person name="Gargeya S."/>
            <person name="Fitzgerald M."/>
            <person name="Haas B."/>
            <person name="Abouelleil A."/>
            <person name="Alvarado L."/>
            <person name="Arachchi H.M."/>
            <person name="Berlin A.M."/>
            <person name="Chapman S.B."/>
            <person name="Dewar J."/>
            <person name="Goldberg J."/>
            <person name="Griggs A."/>
            <person name="Gujja S."/>
            <person name="Hansen M."/>
            <person name="Howarth C."/>
            <person name="Imamovic A."/>
            <person name="Larimer J."/>
            <person name="McCowan C."/>
            <person name="Murphy C."/>
            <person name="Neiman D."/>
            <person name="Pearson M."/>
            <person name="Priest M."/>
            <person name="Roberts A."/>
            <person name="Saif S."/>
            <person name="Shea T."/>
            <person name="Sisk P."/>
            <person name="Sykes S."/>
            <person name="Wortman J."/>
            <person name="Nusbaum C."/>
            <person name="Birren B."/>
        </authorList>
    </citation>
    <scope>NUCLEOTIDE SEQUENCE [LARGE SCALE GENOMIC DNA]</scope>
    <source>
        <strain evidence="2 3">CIP 56.2</strain>
    </source>
</reference>
<feature type="transmembrane region" description="Helical" evidence="1">
    <location>
        <begin position="95"/>
        <end position="116"/>
    </location>
</feature>
<evidence type="ECO:0000313" key="3">
    <source>
        <dbReference type="Proteomes" id="UP000013209"/>
    </source>
</evidence>
<comment type="caution">
    <text evidence="2">The sequence shown here is derived from an EMBL/GenBank/DDBJ whole genome shotgun (WGS) entry which is preliminary data.</text>
</comment>